<name>A0A0D3CF42_BRAOL</name>
<proteinExistence type="predicted"/>
<sequence>MENKTYYQAAAQSLSDGQKDREKVRTEPPRTVSASGWFPRLSKTTSPPHIPQGKPPPPRTPPTLCSDVCIQTCALVLPASDDGTATKLPATDRKKISSL</sequence>
<protein>
    <submittedName>
        <fullName evidence="2">Uncharacterized protein</fullName>
    </submittedName>
</protein>
<evidence type="ECO:0000313" key="2">
    <source>
        <dbReference type="EnsemblPlants" id="Bo5g065770.1"/>
    </source>
</evidence>
<keyword evidence="3" id="KW-1185">Reference proteome</keyword>
<feature type="compositionally biased region" description="Basic and acidic residues" evidence="1">
    <location>
        <begin position="90"/>
        <end position="99"/>
    </location>
</feature>
<reference evidence="2 3" key="1">
    <citation type="journal article" date="2014" name="Genome Biol.">
        <title>Transcriptome and methylome profiling reveals relics of genome dominance in the mesopolyploid Brassica oleracea.</title>
        <authorList>
            <person name="Parkin I.A."/>
            <person name="Koh C."/>
            <person name="Tang H."/>
            <person name="Robinson S.J."/>
            <person name="Kagale S."/>
            <person name="Clarke W.E."/>
            <person name="Town C.D."/>
            <person name="Nixon J."/>
            <person name="Krishnakumar V."/>
            <person name="Bidwell S.L."/>
            <person name="Denoeud F."/>
            <person name="Belcram H."/>
            <person name="Links M.G."/>
            <person name="Just J."/>
            <person name="Clarke C."/>
            <person name="Bender T."/>
            <person name="Huebert T."/>
            <person name="Mason A.S."/>
            <person name="Pires J.C."/>
            <person name="Barker G."/>
            <person name="Moore J."/>
            <person name="Walley P.G."/>
            <person name="Manoli S."/>
            <person name="Batley J."/>
            <person name="Edwards D."/>
            <person name="Nelson M.N."/>
            <person name="Wang X."/>
            <person name="Paterson A.H."/>
            <person name="King G."/>
            <person name="Bancroft I."/>
            <person name="Chalhoub B."/>
            <person name="Sharpe A.G."/>
        </authorList>
    </citation>
    <scope>NUCLEOTIDE SEQUENCE</scope>
    <source>
        <strain evidence="2 3">cv. TO1000</strain>
    </source>
</reference>
<feature type="region of interest" description="Disordered" evidence="1">
    <location>
        <begin position="80"/>
        <end position="99"/>
    </location>
</feature>
<evidence type="ECO:0000313" key="3">
    <source>
        <dbReference type="Proteomes" id="UP000032141"/>
    </source>
</evidence>
<reference evidence="2" key="2">
    <citation type="submission" date="2015-03" db="UniProtKB">
        <authorList>
            <consortium name="EnsemblPlants"/>
        </authorList>
    </citation>
    <scope>IDENTIFICATION</scope>
</reference>
<feature type="compositionally biased region" description="Basic and acidic residues" evidence="1">
    <location>
        <begin position="17"/>
        <end position="28"/>
    </location>
</feature>
<accession>A0A0D3CF42</accession>
<dbReference type="AlphaFoldDB" id="A0A0D3CF42"/>
<dbReference type="Proteomes" id="UP000032141">
    <property type="component" value="Chromosome C5"/>
</dbReference>
<dbReference type="Gramene" id="Bo5g065770.1">
    <property type="protein sequence ID" value="Bo5g065770.1"/>
    <property type="gene ID" value="Bo5g065770"/>
</dbReference>
<feature type="compositionally biased region" description="Pro residues" evidence="1">
    <location>
        <begin position="48"/>
        <end position="61"/>
    </location>
</feature>
<organism evidence="2 3">
    <name type="scientific">Brassica oleracea var. oleracea</name>
    <dbReference type="NCBI Taxonomy" id="109376"/>
    <lineage>
        <taxon>Eukaryota</taxon>
        <taxon>Viridiplantae</taxon>
        <taxon>Streptophyta</taxon>
        <taxon>Embryophyta</taxon>
        <taxon>Tracheophyta</taxon>
        <taxon>Spermatophyta</taxon>
        <taxon>Magnoliopsida</taxon>
        <taxon>eudicotyledons</taxon>
        <taxon>Gunneridae</taxon>
        <taxon>Pentapetalae</taxon>
        <taxon>rosids</taxon>
        <taxon>malvids</taxon>
        <taxon>Brassicales</taxon>
        <taxon>Brassicaceae</taxon>
        <taxon>Brassiceae</taxon>
        <taxon>Brassica</taxon>
    </lineage>
</organism>
<dbReference type="HOGENOM" id="CLU_2323691_0_0_1"/>
<evidence type="ECO:0000256" key="1">
    <source>
        <dbReference type="SAM" id="MobiDB-lite"/>
    </source>
</evidence>
<dbReference type="EnsemblPlants" id="Bo5g065770.1">
    <property type="protein sequence ID" value="Bo5g065770.1"/>
    <property type="gene ID" value="Bo5g065770"/>
</dbReference>
<feature type="region of interest" description="Disordered" evidence="1">
    <location>
        <begin position="1"/>
        <end position="63"/>
    </location>
</feature>